<feature type="domain" description="AB hydrolase-1" evidence="6">
    <location>
        <begin position="499"/>
        <end position="737"/>
    </location>
</feature>
<dbReference type="InterPro" id="IPR010963">
    <property type="entry name" value="PHA_synth_I"/>
</dbReference>
<dbReference type="Proteomes" id="UP000433050">
    <property type="component" value="Unassembled WGS sequence"/>
</dbReference>
<proteinExistence type="predicted"/>
<feature type="domain" description="Poly-beta-hydroxybutyrate polymerase N-terminal" evidence="7">
    <location>
        <begin position="325"/>
        <end position="496"/>
    </location>
</feature>
<evidence type="ECO:0000256" key="3">
    <source>
        <dbReference type="ARBA" id="ARBA00022679"/>
    </source>
</evidence>
<evidence type="ECO:0000313" key="9">
    <source>
        <dbReference type="Proteomes" id="UP000433050"/>
    </source>
</evidence>
<dbReference type="AlphaFoldDB" id="A0A5S9NH75"/>
<organism evidence="8 9">
    <name type="scientific">Starkeya nomas</name>
    <dbReference type="NCBI Taxonomy" id="2666134"/>
    <lineage>
        <taxon>Bacteria</taxon>
        <taxon>Pseudomonadati</taxon>
        <taxon>Pseudomonadota</taxon>
        <taxon>Alphaproteobacteria</taxon>
        <taxon>Hyphomicrobiales</taxon>
        <taxon>Xanthobacteraceae</taxon>
        <taxon>Starkeya</taxon>
    </lineage>
</organism>
<reference evidence="8 9" key="1">
    <citation type="submission" date="2019-12" db="EMBL/GenBank/DDBJ databases">
        <authorList>
            <person name="Reyes-Prieto M."/>
        </authorList>
    </citation>
    <scope>NUCLEOTIDE SEQUENCE [LARGE SCALE GENOMIC DNA]</scope>
    <source>
        <strain evidence="8">HF14-78462</strain>
    </source>
</reference>
<evidence type="ECO:0000256" key="5">
    <source>
        <dbReference type="SAM" id="MobiDB-lite"/>
    </source>
</evidence>
<protein>
    <submittedName>
        <fullName evidence="8">Uncharacterized protein</fullName>
    </submittedName>
</protein>
<dbReference type="GO" id="GO:0016746">
    <property type="term" value="F:acyltransferase activity"/>
    <property type="evidence" value="ECO:0007669"/>
    <property type="project" value="UniProtKB-KW"/>
</dbReference>
<keyword evidence="2" id="KW-0963">Cytoplasm</keyword>
<dbReference type="PANTHER" id="PTHR36837:SF5">
    <property type="entry name" value="POLY-3-HYDROXYBUTYRATE SYNTHASE"/>
    <property type="match status" value="1"/>
</dbReference>
<dbReference type="InterPro" id="IPR010941">
    <property type="entry name" value="PhaC_N"/>
</dbReference>
<accession>A0A5S9NH75</accession>
<keyword evidence="9" id="KW-1185">Reference proteome</keyword>
<evidence type="ECO:0000313" key="8">
    <source>
        <dbReference type="EMBL" id="CAA0089299.1"/>
    </source>
</evidence>
<dbReference type="InterPro" id="IPR051321">
    <property type="entry name" value="PHA/PHB_synthase"/>
</dbReference>
<dbReference type="PANTHER" id="PTHR36837">
    <property type="entry name" value="POLY(3-HYDROXYALKANOATE) POLYMERASE SUBUNIT PHAC"/>
    <property type="match status" value="1"/>
</dbReference>
<dbReference type="NCBIfam" id="TIGR01838">
    <property type="entry name" value="PHA_synth_I"/>
    <property type="match status" value="1"/>
</dbReference>
<dbReference type="InterPro" id="IPR029058">
    <property type="entry name" value="AB_hydrolase_fold"/>
</dbReference>
<feature type="region of interest" description="Disordered" evidence="5">
    <location>
        <begin position="1"/>
        <end position="220"/>
    </location>
</feature>
<keyword evidence="4" id="KW-0012">Acyltransferase</keyword>
<evidence type="ECO:0000256" key="1">
    <source>
        <dbReference type="ARBA" id="ARBA00004496"/>
    </source>
</evidence>
<dbReference type="SUPFAM" id="SSF53474">
    <property type="entry name" value="alpha/beta-Hydrolases"/>
    <property type="match status" value="1"/>
</dbReference>
<feature type="compositionally biased region" description="Low complexity" evidence="5">
    <location>
        <begin position="1"/>
        <end position="23"/>
    </location>
</feature>
<dbReference type="EMBL" id="CACSAS010000001">
    <property type="protein sequence ID" value="CAA0089299.1"/>
    <property type="molecule type" value="Genomic_DNA"/>
</dbReference>
<dbReference type="Gene3D" id="3.40.50.1820">
    <property type="entry name" value="alpha/beta hydrolase"/>
    <property type="match status" value="1"/>
</dbReference>
<feature type="compositionally biased region" description="Low complexity" evidence="5">
    <location>
        <begin position="104"/>
        <end position="137"/>
    </location>
</feature>
<dbReference type="Pfam" id="PF00561">
    <property type="entry name" value="Abhydrolase_1"/>
    <property type="match status" value="1"/>
</dbReference>
<dbReference type="GO" id="GO:0005737">
    <property type="term" value="C:cytoplasm"/>
    <property type="evidence" value="ECO:0007669"/>
    <property type="project" value="UniProtKB-SubCell"/>
</dbReference>
<evidence type="ECO:0000256" key="2">
    <source>
        <dbReference type="ARBA" id="ARBA00022490"/>
    </source>
</evidence>
<feature type="compositionally biased region" description="Low complexity" evidence="5">
    <location>
        <begin position="49"/>
        <end position="68"/>
    </location>
</feature>
<keyword evidence="3" id="KW-0808">Transferase</keyword>
<name>A0A5S9NH75_9HYPH</name>
<dbReference type="Pfam" id="PF07167">
    <property type="entry name" value="PhaC_N"/>
    <property type="match status" value="1"/>
</dbReference>
<dbReference type="GO" id="GO:0042619">
    <property type="term" value="P:poly-hydroxybutyrate biosynthetic process"/>
    <property type="evidence" value="ECO:0007669"/>
    <property type="project" value="InterPro"/>
</dbReference>
<comment type="subcellular location">
    <subcellularLocation>
        <location evidence="1">Cytoplasm</location>
    </subcellularLocation>
</comment>
<evidence type="ECO:0000259" key="7">
    <source>
        <dbReference type="Pfam" id="PF07167"/>
    </source>
</evidence>
<dbReference type="InterPro" id="IPR000073">
    <property type="entry name" value="AB_hydrolase_1"/>
</dbReference>
<feature type="compositionally biased region" description="Pro residues" evidence="5">
    <location>
        <begin position="193"/>
        <end position="210"/>
    </location>
</feature>
<evidence type="ECO:0000259" key="6">
    <source>
        <dbReference type="Pfam" id="PF00561"/>
    </source>
</evidence>
<gene>
    <name evidence="8" type="ORF">STARVERO_00903</name>
</gene>
<evidence type="ECO:0000256" key="4">
    <source>
        <dbReference type="ARBA" id="ARBA00023315"/>
    </source>
</evidence>
<feature type="compositionally biased region" description="Low complexity" evidence="5">
    <location>
        <begin position="146"/>
        <end position="192"/>
    </location>
</feature>
<sequence>MATPTATKPAAAKATTAKATSAKMPSGKALSGKTSSGKTPPAKTPPAKPAAKAATKPAAKIAAPKTATSGTAAPKAPASRRRTGERHAASNVPTPTAPAPTSPSPKTASAKAGKAKAPAAPARAGARGATPVKTSPKTPAPPAASPPAKGEATATTPPTGNPAAAKRARAAAVRRGTTTRRGATIPTAAPRAPLQPPPTRPAPAAAPMPAPHASTTPEEAARAAAGPIDLEVFAANLARMMEEGGRAMAAYLRPREDGRIKDEVAEDLADVAKTLGNVAEYWLADPQRTVEAQSRLIGGYLSLWSSALKKLSGKKARPVVEPGARDGRFVDPEWTSNPFFDALKQAYLLTANWAENMVEEAEIEPHTKHKAEFYVRQIASAVSPSNFVLTNPELLRTTLASNGANLVRGMKMLAEDIEAGGGDLKIRQTDNSKFRVGENLAVTPGKVIFQNELMQLIQYAPQTETVLETPVVIIPPWINKFYVLDLSPEKSFIRWAVANGLTVFMVSWVNPGPELAGKSFDDYMRDGVLTAFEVAKKACGTEQFHAVGYCVGGTMLAMALAWLAAAGKDVGVRSTTFLTTQVDFTYAGDLKVFIDEEQVANLERKMLEAGVMEGRQMANAFNMLRANDLIWPYVVNNYLKGQAPFPFDILYWNADSTRLPAANHSFYLRNCYLDNRLAQGSLMLAGKMLKLKDIDMPIYSVATREDHIAPAASVFLGVQLFGNSGRFVLAGSGHIAGVINPPERGKYQYWTGGPPTGRLDDWIAKAEMHPGSWWPDWLDWIERQDGRRVPGRVPGTGPFPAIEDAPGSYVKVKA</sequence>